<gene>
    <name evidence="2" type="primary">39K</name>
</gene>
<reference evidence="2 3" key="1">
    <citation type="submission" date="2007-11" db="EMBL/GenBank/DDBJ databases">
        <title>Sequence and organization of Orgyia leucostigma nucleopolyhedrovirus genome.</title>
        <authorList>
            <person name="Eveleigh R.J.M."/>
            <person name="Lapointe R."/>
            <person name="Graham R.I."/>
            <person name="Lauzon H.A.M."/>
            <person name="Pavlik L."/>
            <person name="Arif B.M."/>
            <person name="Lucarotti C.J."/>
        </authorList>
    </citation>
    <scope>NUCLEOTIDE SEQUENCE [LARGE SCALE GENOMIC DNA]</scope>
    <source>
        <strain evidence="2">CFS-77</strain>
    </source>
</reference>
<feature type="compositionally biased region" description="Low complexity" evidence="1">
    <location>
        <begin position="124"/>
        <end position="134"/>
    </location>
</feature>
<dbReference type="InterPro" id="IPR007975">
    <property type="entry name" value="Baculo_pp39"/>
</dbReference>
<dbReference type="OrthoDB" id="13554at10239"/>
<dbReference type="RefSeq" id="YP_001650966.1">
    <property type="nucleotide sequence ID" value="NC_010276.1"/>
</dbReference>
<dbReference type="GeneID" id="5850531"/>
<dbReference type="KEGG" id="vg:5850531"/>
<protein>
    <submittedName>
        <fullName evidence="2">Pp31</fullName>
    </submittedName>
</protein>
<sequence>MVGQNTPSFVEIINKYESSVLNKSNNEINAAKIKLFEKKKIPYRFLVAEVHNYDKRVVKRNKKIITNNKYILFNSWYTKNRKSYWFSSHDMWNYMKNNVQCKQFIEIFDYIEKLGKSVRVPQKSETNGETSSETSGDDVENSKSAKRKKQDIDSDNIKESNDQRSKMYDEFYRVLTVAFNTESPPVNSTLYDFKFTRAFVAEGVQIFKNIVRKLESEREQQHKLDDNKCQQKTNVVATAAEATEHHVEQKEKSRKRKQCASNSVKKNRDGQAFGSKQRRVVVDEYAMVSDHVEDSQMSD</sequence>
<feature type="region of interest" description="Disordered" evidence="1">
    <location>
        <begin position="121"/>
        <end position="160"/>
    </location>
</feature>
<dbReference type="EMBL" id="EU309041">
    <property type="protein sequence ID" value="ABY65782.1"/>
    <property type="molecule type" value="Genomic_DNA"/>
</dbReference>
<proteinExistence type="predicted"/>
<dbReference type="Pfam" id="PF05311">
    <property type="entry name" value="Baculo_PP31"/>
    <property type="match status" value="1"/>
</dbReference>
<feature type="compositionally biased region" description="Basic and acidic residues" evidence="1">
    <location>
        <begin position="150"/>
        <end position="160"/>
    </location>
</feature>
<keyword evidence="3" id="KW-1185">Reference proteome</keyword>
<accession>B0FDS4</accession>
<name>B0FDS4_9ABAC</name>
<evidence type="ECO:0000313" key="3">
    <source>
        <dbReference type="Proteomes" id="UP000203316"/>
    </source>
</evidence>
<dbReference type="Proteomes" id="UP000203316">
    <property type="component" value="Segment"/>
</dbReference>
<evidence type="ECO:0000313" key="2">
    <source>
        <dbReference type="EMBL" id="ABY65782.1"/>
    </source>
</evidence>
<organism evidence="2 3">
    <name type="scientific">Orgyia leucostigma nucleopolyhedrovirus</name>
    <dbReference type="NCBI Taxonomy" id="490711"/>
    <lineage>
        <taxon>Viruses</taxon>
        <taxon>Viruses incertae sedis</taxon>
        <taxon>Naldaviricetes</taxon>
        <taxon>Lefavirales</taxon>
        <taxon>Baculoviridae</taxon>
        <taxon>Alphabaculovirus</taxon>
        <taxon>Alphabaculovirus orleucostigmae</taxon>
    </lineage>
</organism>
<evidence type="ECO:0000256" key="1">
    <source>
        <dbReference type="SAM" id="MobiDB-lite"/>
    </source>
</evidence>
<feature type="region of interest" description="Disordered" evidence="1">
    <location>
        <begin position="243"/>
        <end position="277"/>
    </location>
</feature>